<dbReference type="Proteomes" id="UP000092377">
    <property type="component" value="Unassembled WGS sequence"/>
</dbReference>
<reference evidence="2" key="1">
    <citation type="submission" date="2016-06" db="EMBL/GenBank/DDBJ databases">
        <authorList>
            <person name="Butler K."/>
        </authorList>
    </citation>
    <scope>NUCLEOTIDE SEQUENCE [LARGE SCALE GENOMIC DNA]</scope>
    <source>
        <strain evidence="2">GCSL-Mp20</strain>
    </source>
</reference>
<name>A0A1B8HRR8_9GAMM</name>
<evidence type="ECO:0000313" key="2">
    <source>
        <dbReference type="Proteomes" id="UP000092377"/>
    </source>
</evidence>
<gene>
    <name evidence="1" type="ORF">AYY18_17015</name>
</gene>
<dbReference type="AlphaFoldDB" id="A0A1B8HRR8"/>
<dbReference type="EMBL" id="LZEY01000008">
    <property type="protein sequence ID" value="OBU12220.1"/>
    <property type="molecule type" value="Genomic_DNA"/>
</dbReference>
<protein>
    <submittedName>
        <fullName evidence="1">Uncharacterized protein</fullName>
    </submittedName>
</protein>
<sequence length="220" mass="25195">MFQVNGVYFFYTILSDDGSYNIWILTLMNRVSIMMRRSVLLFSLTAVSFFASAEKFLKPVPAQVAASEQINAPDSVNSGITPKPVANTNTTSLLNMEWTDSGIRDSKNEFSLFFTQNIPNENADRKIQFSFMTQGIGDKKVEFKKEGQPSGIYFNRVIDTWVMDCHDFSGYQLSKTYLMNNNIIYSRKLKLDNYNIDNLEKVSVFPGTDAYNAAKYYCRR</sequence>
<comment type="caution">
    <text evidence="1">The sequence shown here is derived from an EMBL/GenBank/DDBJ whole genome shotgun (WGS) entry which is preliminary data.</text>
</comment>
<organism evidence="1 2">
    <name type="scientific">Morganella psychrotolerans</name>
    <dbReference type="NCBI Taxonomy" id="368603"/>
    <lineage>
        <taxon>Bacteria</taxon>
        <taxon>Pseudomonadati</taxon>
        <taxon>Pseudomonadota</taxon>
        <taxon>Gammaproteobacteria</taxon>
        <taxon>Enterobacterales</taxon>
        <taxon>Morganellaceae</taxon>
        <taxon>Morganella</taxon>
    </lineage>
</organism>
<evidence type="ECO:0000313" key="1">
    <source>
        <dbReference type="EMBL" id="OBU12220.1"/>
    </source>
</evidence>
<keyword evidence="2" id="KW-1185">Reference proteome</keyword>
<accession>A0A1B8HRR8</accession>
<proteinExistence type="predicted"/>